<gene>
    <name evidence="1" type="ORF">S01H1_36025</name>
</gene>
<organism evidence="1">
    <name type="scientific">marine sediment metagenome</name>
    <dbReference type="NCBI Taxonomy" id="412755"/>
    <lineage>
        <taxon>unclassified sequences</taxon>
        <taxon>metagenomes</taxon>
        <taxon>ecological metagenomes</taxon>
    </lineage>
</organism>
<proteinExistence type="predicted"/>
<protein>
    <submittedName>
        <fullName evidence="1">Uncharacterized protein</fullName>
    </submittedName>
</protein>
<evidence type="ECO:0000313" key="1">
    <source>
        <dbReference type="EMBL" id="GAG01321.1"/>
    </source>
</evidence>
<dbReference type="EMBL" id="BARS01022538">
    <property type="protein sequence ID" value="GAG01321.1"/>
    <property type="molecule type" value="Genomic_DNA"/>
</dbReference>
<sequence length="91" mass="10188">MPVIRDIPLKLDYNDEVLRRQGVGEPSKVRPEIKKVITELLDEVEKEGLLEPAVAYEYYPITAMDSDHISLEGGKAIEGPLLPAIFPEAKE</sequence>
<comment type="caution">
    <text evidence="1">The sequence shown here is derived from an EMBL/GenBank/DDBJ whole genome shotgun (WGS) entry which is preliminary data.</text>
</comment>
<feature type="non-terminal residue" evidence="1">
    <location>
        <position position="91"/>
    </location>
</feature>
<dbReference type="AlphaFoldDB" id="X0VL80"/>
<accession>X0VL80</accession>
<reference evidence="1" key="1">
    <citation type="journal article" date="2014" name="Front. Microbiol.">
        <title>High frequency of phylogenetically diverse reductive dehalogenase-homologous genes in deep subseafloor sedimentary metagenomes.</title>
        <authorList>
            <person name="Kawai M."/>
            <person name="Futagami T."/>
            <person name="Toyoda A."/>
            <person name="Takaki Y."/>
            <person name="Nishi S."/>
            <person name="Hori S."/>
            <person name="Arai W."/>
            <person name="Tsubouchi T."/>
            <person name="Morono Y."/>
            <person name="Uchiyama I."/>
            <person name="Ito T."/>
            <person name="Fujiyama A."/>
            <person name="Inagaki F."/>
            <person name="Takami H."/>
        </authorList>
    </citation>
    <scope>NUCLEOTIDE SEQUENCE</scope>
    <source>
        <strain evidence="1">Expedition CK06-06</strain>
    </source>
</reference>
<name>X0VL80_9ZZZZ</name>